<accession>A0ABU6MIR8</accession>
<dbReference type="InterPro" id="IPR008332">
    <property type="entry name" value="MethylG_MeTrfase_N"/>
</dbReference>
<keyword evidence="4 8" id="KW-0808">Transferase</keyword>
<dbReference type="InterPro" id="IPR036388">
    <property type="entry name" value="WH-like_DNA-bd_sf"/>
</dbReference>
<feature type="domain" description="Methylguanine DNA methyltransferase ribonuclease-like" evidence="10">
    <location>
        <begin position="1"/>
        <end position="82"/>
    </location>
</feature>
<dbReference type="CDD" id="cd06445">
    <property type="entry name" value="ATase"/>
    <property type="match status" value="1"/>
</dbReference>
<dbReference type="GO" id="GO:0003908">
    <property type="term" value="F:methylated-DNA-[protein]-cysteine S-methyltransferase activity"/>
    <property type="evidence" value="ECO:0007669"/>
    <property type="project" value="UniProtKB-EC"/>
</dbReference>
<reference evidence="11 12" key="1">
    <citation type="submission" date="2023-03" db="EMBL/GenBank/DDBJ databases">
        <title>Bacillus Genome Sequencing.</title>
        <authorList>
            <person name="Dunlap C."/>
        </authorList>
    </citation>
    <scope>NUCLEOTIDE SEQUENCE [LARGE SCALE GENOMIC DNA]</scope>
    <source>
        <strain evidence="11 12">B-23453</strain>
    </source>
</reference>
<dbReference type="EC" id="2.1.1.63" evidence="8"/>
<dbReference type="PANTHER" id="PTHR10815">
    <property type="entry name" value="METHYLATED-DNA--PROTEIN-CYSTEINE METHYLTRANSFERASE"/>
    <property type="match status" value="1"/>
</dbReference>
<evidence type="ECO:0000313" key="12">
    <source>
        <dbReference type="Proteomes" id="UP001341444"/>
    </source>
</evidence>
<dbReference type="InterPro" id="IPR036217">
    <property type="entry name" value="MethylDNA_cys_MeTrfase_DNAb"/>
</dbReference>
<keyword evidence="6 8" id="KW-0234">DNA repair</keyword>
<evidence type="ECO:0000259" key="10">
    <source>
        <dbReference type="Pfam" id="PF02870"/>
    </source>
</evidence>
<proteinExistence type="inferred from homology"/>
<dbReference type="Gene3D" id="1.10.10.10">
    <property type="entry name" value="Winged helix-like DNA-binding domain superfamily/Winged helix DNA-binding domain"/>
    <property type="match status" value="1"/>
</dbReference>
<dbReference type="InterPro" id="IPR036631">
    <property type="entry name" value="MGMT_N_sf"/>
</dbReference>
<dbReference type="NCBIfam" id="TIGR00589">
    <property type="entry name" value="ogt"/>
    <property type="match status" value="1"/>
</dbReference>
<dbReference type="Proteomes" id="UP001341444">
    <property type="component" value="Unassembled WGS sequence"/>
</dbReference>
<dbReference type="PANTHER" id="PTHR10815:SF5">
    <property type="entry name" value="METHYLATED-DNA--PROTEIN-CYSTEINE METHYLTRANSFERASE"/>
    <property type="match status" value="1"/>
</dbReference>
<dbReference type="GO" id="GO:0032259">
    <property type="term" value="P:methylation"/>
    <property type="evidence" value="ECO:0007669"/>
    <property type="project" value="UniProtKB-KW"/>
</dbReference>
<evidence type="ECO:0000256" key="5">
    <source>
        <dbReference type="ARBA" id="ARBA00022763"/>
    </source>
</evidence>
<dbReference type="EMBL" id="JARMAB010000021">
    <property type="protein sequence ID" value="MED1204292.1"/>
    <property type="molecule type" value="Genomic_DNA"/>
</dbReference>
<keyword evidence="3 8" id="KW-0489">Methyltransferase</keyword>
<dbReference type="Gene3D" id="3.30.160.70">
    <property type="entry name" value="Methylated DNA-protein cysteine methyltransferase domain"/>
    <property type="match status" value="1"/>
</dbReference>
<dbReference type="RefSeq" id="WP_066264990.1">
    <property type="nucleotide sequence ID" value="NZ_JARMAB010000021.1"/>
</dbReference>
<comment type="miscellaneous">
    <text evidence="8">This enzyme catalyzes only one turnover and therefore is not strictly catalytic. According to one definition, an enzyme is a biocatalyst that acts repeatedly and over many reaction cycles.</text>
</comment>
<comment type="subcellular location">
    <subcellularLocation>
        <location evidence="8">Cytoplasm</location>
    </subcellularLocation>
</comment>
<feature type="active site" description="Nucleophile; methyl group acceptor" evidence="8">
    <location>
        <position position="137"/>
    </location>
</feature>
<evidence type="ECO:0000313" key="11">
    <source>
        <dbReference type="EMBL" id="MED1204292.1"/>
    </source>
</evidence>
<comment type="catalytic activity">
    <reaction evidence="1 8">
        <text>a 4-O-methyl-thymidine in DNA + L-cysteinyl-[protein] = a thymidine in DNA + S-methyl-L-cysteinyl-[protein]</text>
        <dbReference type="Rhea" id="RHEA:53428"/>
        <dbReference type="Rhea" id="RHEA-COMP:10131"/>
        <dbReference type="Rhea" id="RHEA-COMP:10132"/>
        <dbReference type="Rhea" id="RHEA-COMP:13555"/>
        <dbReference type="Rhea" id="RHEA-COMP:13556"/>
        <dbReference type="ChEBI" id="CHEBI:29950"/>
        <dbReference type="ChEBI" id="CHEBI:82612"/>
        <dbReference type="ChEBI" id="CHEBI:137386"/>
        <dbReference type="ChEBI" id="CHEBI:137387"/>
        <dbReference type="EC" id="2.1.1.63"/>
    </reaction>
</comment>
<evidence type="ECO:0000259" key="9">
    <source>
        <dbReference type="Pfam" id="PF01035"/>
    </source>
</evidence>
<keyword evidence="2 8" id="KW-0963">Cytoplasm</keyword>
<comment type="caution">
    <text evidence="11">The sequence shown here is derived from an EMBL/GenBank/DDBJ whole genome shotgun (WGS) entry which is preliminary data.</text>
</comment>
<evidence type="ECO:0000256" key="1">
    <source>
        <dbReference type="ARBA" id="ARBA00001286"/>
    </source>
</evidence>
<protein>
    <recommendedName>
        <fullName evidence="8">Methylated-DNA--protein-cysteine methyltransferase</fullName>
        <ecNumber evidence="8">2.1.1.63</ecNumber>
    </recommendedName>
    <alternativeName>
        <fullName evidence="8">6-O-methylguanine-DNA methyltransferase</fullName>
        <shortName evidence="8">MGMT</shortName>
    </alternativeName>
    <alternativeName>
        <fullName evidence="8">O-6-methylguanine-DNA-alkyltransferase</fullName>
    </alternativeName>
</protein>
<comment type="similarity">
    <text evidence="8">Belongs to the MGMT family.</text>
</comment>
<dbReference type="SUPFAM" id="SSF53155">
    <property type="entry name" value="Methylated DNA-protein cysteine methyltransferase domain"/>
    <property type="match status" value="1"/>
</dbReference>
<keyword evidence="12" id="KW-1185">Reference proteome</keyword>
<evidence type="ECO:0000256" key="7">
    <source>
        <dbReference type="ARBA" id="ARBA00049348"/>
    </source>
</evidence>
<dbReference type="Pfam" id="PF02870">
    <property type="entry name" value="Methyltransf_1N"/>
    <property type="match status" value="1"/>
</dbReference>
<organism evidence="11 12">
    <name type="scientific">Heyndrickxia acidicola</name>
    <dbReference type="NCBI Taxonomy" id="209389"/>
    <lineage>
        <taxon>Bacteria</taxon>
        <taxon>Bacillati</taxon>
        <taxon>Bacillota</taxon>
        <taxon>Bacilli</taxon>
        <taxon>Bacillales</taxon>
        <taxon>Bacillaceae</taxon>
        <taxon>Heyndrickxia</taxon>
    </lineage>
</organism>
<gene>
    <name evidence="11" type="ORF">P4T90_14685</name>
</gene>
<dbReference type="HAMAP" id="MF_00772">
    <property type="entry name" value="OGT"/>
    <property type="match status" value="1"/>
</dbReference>
<comment type="function">
    <text evidence="8">Involved in the cellular defense against the biological effects of O6-methylguanine (O6-MeG) and O4-methylthymine (O4-MeT) in DNA. Repairs the methylated nucleobase in DNA by stoichiometrically transferring the methyl group to a cysteine residue in the enzyme. This is a suicide reaction: the enzyme is irreversibly inactivated.</text>
</comment>
<dbReference type="SUPFAM" id="SSF46767">
    <property type="entry name" value="Methylated DNA-protein cysteine methyltransferase, C-terminal domain"/>
    <property type="match status" value="1"/>
</dbReference>
<feature type="domain" description="Methylated-DNA-[protein]-cysteine S-methyltransferase DNA binding" evidence="9">
    <location>
        <begin position="86"/>
        <end position="167"/>
    </location>
</feature>
<dbReference type="Pfam" id="PF01035">
    <property type="entry name" value="DNA_binding_1"/>
    <property type="match status" value="1"/>
</dbReference>
<keyword evidence="5 8" id="KW-0227">DNA damage</keyword>
<dbReference type="InterPro" id="IPR014048">
    <property type="entry name" value="MethylDNA_cys_MeTrfase_DNA-bd"/>
</dbReference>
<evidence type="ECO:0000256" key="6">
    <source>
        <dbReference type="ARBA" id="ARBA00023204"/>
    </source>
</evidence>
<comment type="catalytic activity">
    <reaction evidence="7 8">
        <text>a 6-O-methyl-2'-deoxyguanosine in DNA + L-cysteinyl-[protein] = S-methyl-L-cysteinyl-[protein] + a 2'-deoxyguanosine in DNA</text>
        <dbReference type="Rhea" id="RHEA:24000"/>
        <dbReference type="Rhea" id="RHEA-COMP:10131"/>
        <dbReference type="Rhea" id="RHEA-COMP:10132"/>
        <dbReference type="Rhea" id="RHEA-COMP:11367"/>
        <dbReference type="Rhea" id="RHEA-COMP:11368"/>
        <dbReference type="ChEBI" id="CHEBI:29950"/>
        <dbReference type="ChEBI" id="CHEBI:82612"/>
        <dbReference type="ChEBI" id="CHEBI:85445"/>
        <dbReference type="ChEBI" id="CHEBI:85448"/>
        <dbReference type="EC" id="2.1.1.63"/>
    </reaction>
</comment>
<evidence type="ECO:0000256" key="8">
    <source>
        <dbReference type="HAMAP-Rule" id="MF_00772"/>
    </source>
</evidence>
<evidence type="ECO:0000256" key="4">
    <source>
        <dbReference type="ARBA" id="ARBA00022679"/>
    </source>
</evidence>
<dbReference type="PROSITE" id="PS00374">
    <property type="entry name" value="MGMT"/>
    <property type="match status" value="1"/>
</dbReference>
<dbReference type="InterPro" id="IPR001497">
    <property type="entry name" value="MethylDNA_cys_MeTrfase_AS"/>
</dbReference>
<evidence type="ECO:0000256" key="3">
    <source>
        <dbReference type="ARBA" id="ARBA00022603"/>
    </source>
</evidence>
<evidence type="ECO:0000256" key="2">
    <source>
        <dbReference type="ARBA" id="ARBA00022490"/>
    </source>
</evidence>
<name>A0ABU6MIR8_9BACI</name>
<dbReference type="InterPro" id="IPR023546">
    <property type="entry name" value="MGMT"/>
</dbReference>
<sequence>MAYTVLESEIGPLVLTANDSGLTGIYFGRENSKIAGKEGIPVINTQYNDSEDPGHPILRMAVQELKEYFKNKRKHFTIPLSIEGTEFQKAVWKELTKIPYGETRSYQDIACAIQKQKAVRAVGQANKANRFPIIIPCHRVIGKNQSMTGYAGKEIDKKEILLKIEGVL</sequence>